<keyword evidence="6" id="KW-0067">ATP-binding</keyword>
<dbReference type="PANTHER" id="PTHR48005:SF16">
    <property type="entry name" value="MDIS1-INTERACTING RECEPTOR LIKE KINASE 2-LIKE ISOFORM X1"/>
    <property type="match status" value="1"/>
</dbReference>
<keyword evidence="10" id="KW-1185">Reference proteome</keyword>
<name>A0A2P6R3I0_ROSCH</name>
<dbReference type="GO" id="GO:0005524">
    <property type="term" value="F:ATP binding"/>
    <property type="evidence" value="ECO:0007669"/>
    <property type="project" value="UniProtKB-KW"/>
</dbReference>
<dbReference type="OMA" id="MEMNENC"/>
<comment type="catalytic activity">
    <reaction evidence="8">
        <text>L-seryl-[protein] + ATP = O-phospho-L-seryl-[protein] + ADP + H(+)</text>
        <dbReference type="Rhea" id="RHEA:17989"/>
        <dbReference type="Rhea" id="RHEA-COMP:9863"/>
        <dbReference type="Rhea" id="RHEA-COMP:11604"/>
        <dbReference type="ChEBI" id="CHEBI:15378"/>
        <dbReference type="ChEBI" id="CHEBI:29999"/>
        <dbReference type="ChEBI" id="CHEBI:30616"/>
        <dbReference type="ChEBI" id="CHEBI:83421"/>
        <dbReference type="ChEBI" id="CHEBI:456216"/>
        <dbReference type="EC" id="2.7.11.1"/>
    </reaction>
</comment>
<comment type="catalytic activity">
    <reaction evidence="7">
        <text>L-threonyl-[protein] + ATP = O-phospho-L-threonyl-[protein] + ADP + H(+)</text>
        <dbReference type="Rhea" id="RHEA:46608"/>
        <dbReference type="Rhea" id="RHEA-COMP:11060"/>
        <dbReference type="Rhea" id="RHEA-COMP:11605"/>
        <dbReference type="ChEBI" id="CHEBI:15378"/>
        <dbReference type="ChEBI" id="CHEBI:30013"/>
        <dbReference type="ChEBI" id="CHEBI:30616"/>
        <dbReference type="ChEBI" id="CHEBI:61977"/>
        <dbReference type="ChEBI" id="CHEBI:456216"/>
        <dbReference type="EC" id="2.7.11.1"/>
    </reaction>
</comment>
<sequence>MLLQVTCITVAVTEKCDFYGFGVAALEIIMGRHPGELIFLTATSSLMSTKSPLVLQIMLKDVLDPRLSPPSIQPVASSVVMLATLALTCLRSKPNCRPTMEHLSKELLNRTP</sequence>
<proteinExistence type="predicted"/>
<keyword evidence="4" id="KW-0547">Nucleotide-binding</keyword>
<dbReference type="InterPro" id="IPR051420">
    <property type="entry name" value="Ser_Thr_Kinases_DiverseReg"/>
</dbReference>
<evidence type="ECO:0000256" key="6">
    <source>
        <dbReference type="ARBA" id="ARBA00022840"/>
    </source>
</evidence>
<dbReference type="SUPFAM" id="SSF56112">
    <property type="entry name" value="Protein kinase-like (PK-like)"/>
    <property type="match status" value="1"/>
</dbReference>
<organism evidence="9 10">
    <name type="scientific">Rosa chinensis</name>
    <name type="common">China rose</name>
    <dbReference type="NCBI Taxonomy" id="74649"/>
    <lineage>
        <taxon>Eukaryota</taxon>
        <taxon>Viridiplantae</taxon>
        <taxon>Streptophyta</taxon>
        <taxon>Embryophyta</taxon>
        <taxon>Tracheophyta</taxon>
        <taxon>Spermatophyta</taxon>
        <taxon>Magnoliopsida</taxon>
        <taxon>eudicotyledons</taxon>
        <taxon>Gunneridae</taxon>
        <taxon>Pentapetalae</taxon>
        <taxon>rosids</taxon>
        <taxon>fabids</taxon>
        <taxon>Rosales</taxon>
        <taxon>Rosaceae</taxon>
        <taxon>Rosoideae</taxon>
        <taxon>Rosoideae incertae sedis</taxon>
        <taxon>Rosa</taxon>
    </lineage>
</organism>
<protein>
    <recommendedName>
        <fullName evidence="1">non-specific serine/threonine protein kinase</fullName>
        <ecNumber evidence="1">2.7.11.1</ecNumber>
    </recommendedName>
</protein>
<dbReference type="EMBL" id="PDCK01000042">
    <property type="protein sequence ID" value="PRQ41010.1"/>
    <property type="molecule type" value="Genomic_DNA"/>
</dbReference>
<accession>A0A2P6R3I0</accession>
<evidence type="ECO:0000313" key="9">
    <source>
        <dbReference type="EMBL" id="PRQ41010.1"/>
    </source>
</evidence>
<keyword evidence="3 9" id="KW-0808">Transferase</keyword>
<dbReference type="Gramene" id="PRQ41010">
    <property type="protein sequence ID" value="PRQ41010"/>
    <property type="gene ID" value="RchiOBHm_Chr4g0442341"/>
</dbReference>
<dbReference type="GO" id="GO:0004715">
    <property type="term" value="F:non-membrane spanning protein tyrosine kinase activity"/>
    <property type="evidence" value="ECO:0007669"/>
    <property type="project" value="UniProtKB-EC"/>
</dbReference>
<dbReference type="STRING" id="74649.A0A2P6R3I0"/>
<gene>
    <name evidence="9" type="ORF">RchiOBHm_Chr4g0442341</name>
</gene>
<keyword evidence="9" id="KW-0829">Tyrosine-protein kinase</keyword>
<evidence type="ECO:0000256" key="2">
    <source>
        <dbReference type="ARBA" id="ARBA00022527"/>
    </source>
</evidence>
<dbReference type="Gene3D" id="1.10.510.10">
    <property type="entry name" value="Transferase(Phosphotransferase) domain 1"/>
    <property type="match status" value="1"/>
</dbReference>
<comment type="caution">
    <text evidence="9">The sequence shown here is derived from an EMBL/GenBank/DDBJ whole genome shotgun (WGS) entry which is preliminary data.</text>
</comment>
<evidence type="ECO:0000256" key="5">
    <source>
        <dbReference type="ARBA" id="ARBA00022777"/>
    </source>
</evidence>
<keyword evidence="2" id="KW-0723">Serine/threonine-protein kinase</keyword>
<evidence type="ECO:0000256" key="4">
    <source>
        <dbReference type="ARBA" id="ARBA00022741"/>
    </source>
</evidence>
<evidence type="ECO:0000256" key="1">
    <source>
        <dbReference type="ARBA" id="ARBA00012513"/>
    </source>
</evidence>
<keyword evidence="5 9" id="KW-0418">Kinase</keyword>
<reference evidence="9 10" key="1">
    <citation type="journal article" date="2018" name="Nat. Genet.">
        <title>The Rosa genome provides new insights in the design of modern roses.</title>
        <authorList>
            <person name="Bendahmane M."/>
        </authorList>
    </citation>
    <scope>NUCLEOTIDE SEQUENCE [LARGE SCALE GENOMIC DNA]</scope>
    <source>
        <strain evidence="10">cv. Old Blush</strain>
    </source>
</reference>
<dbReference type="GO" id="GO:0004674">
    <property type="term" value="F:protein serine/threonine kinase activity"/>
    <property type="evidence" value="ECO:0007669"/>
    <property type="project" value="UniProtKB-KW"/>
</dbReference>
<evidence type="ECO:0000256" key="3">
    <source>
        <dbReference type="ARBA" id="ARBA00022679"/>
    </source>
</evidence>
<dbReference type="InterPro" id="IPR011009">
    <property type="entry name" value="Kinase-like_dom_sf"/>
</dbReference>
<evidence type="ECO:0000256" key="7">
    <source>
        <dbReference type="ARBA" id="ARBA00047899"/>
    </source>
</evidence>
<evidence type="ECO:0000256" key="8">
    <source>
        <dbReference type="ARBA" id="ARBA00048679"/>
    </source>
</evidence>
<dbReference type="PANTHER" id="PTHR48005">
    <property type="entry name" value="LEUCINE RICH REPEAT KINASE 2"/>
    <property type="match status" value="1"/>
</dbReference>
<dbReference type="AlphaFoldDB" id="A0A2P6R3I0"/>
<dbReference type="Proteomes" id="UP000238479">
    <property type="component" value="Chromosome 4"/>
</dbReference>
<dbReference type="EC" id="2.7.11.1" evidence="1"/>
<evidence type="ECO:0000313" key="10">
    <source>
        <dbReference type="Proteomes" id="UP000238479"/>
    </source>
</evidence>